<gene>
    <name evidence="2" type="ordered locus">Rcas_0467</name>
</gene>
<evidence type="ECO:0000256" key="1">
    <source>
        <dbReference type="SAM" id="Phobius"/>
    </source>
</evidence>
<feature type="transmembrane region" description="Helical" evidence="1">
    <location>
        <begin position="309"/>
        <end position="328"/>
    </location>
</feature>
<feature type="transmembrane region" description="Helical" evidence="1">
    <location>
        <begin position="268"/>
        <end position="289"/>
    </location>
</feature>
<dbReference type="STRING" id="383372.Rcas_0467"/>
<feature type="transmembrane region" description="Helical" evidence="1">
    <location>
        <begin position="218"/>
        <end position="234"/>
    </location>
</feature>
<organism evidence="2 3">
    <name type="scientific">Roseiflexus castenholzii (strain DSM 13941 / HLO8)</name>
    <dbReference type="NCBI Taxonomy" id="383372"/>
    <lineage>
        <taxon>Bacteria</taxon>
        <taxon>Bacillati</taxon>
        <taxon>Chloroflexota</taxon>
        <taxon>Chloroflexia</taxon>
        <taxon>Chloroflexales</taxon>
        <taxon>Roseiflexineae</taxon>
        <taxon>Roseiflexaceae</taxon>
        <taxon>Roseiflexus</taxon>
    </lineage>
</organism>
<evidence type="ECO:0000313" key="3">
    <source>
        <dbReference type="Proteomes" id="UP000000263"/>
    </source>
</evidence>
<evidence type="ECO:0000313" key="2">
    <source>
        <dbReference type="EMBL" id="ABU56598.1"/>
    </source>
</evidence>
<reference evidence="2 3" key="1">
    <citation type="submission" date="2007-08" db="EMBL/GenBank/DDBJ databases">
        <title>Complete sequence of Roseiflexus castenholzii DSM 13941.</title>
        <authorList>
            <consortium name="US DOE Joint Genome Institute"/>
            <person name="Copeland A."/>
            <person name="Lucas S."/>
            <person name="Lapidus A."/>
            <person name="Barry K."/>
            <person name="Glavina del Rio T."/>
            <person name="Dalin E."/>
            <person name="Tice H."/>
            <person name="Pitluck S."/>
            <person name="Thompson L.S."/>
            <person name="Brettin T."/>
            <person name="Bruce D."/>
            <person name="Detter J.C."/>
            <person name="Han C."/>
            <person name="Tapia R."/>
            <person name="Schmutz J."/>
            <person name="Larimer F."/>
            <person name="Land M."/>
            <person name="Hauser L."/>
            <person name="Kyrpides N."/>
            <person name="Mikhailova N."/>
            <person name="Bryant D.A."/>
            <person name="Hanada S."/>
            <person name="Tsukatani Y."/>
            <person name="Richardson P."/>
        </authorList>
    </citation>
    <scope>NUCLEOTIDE SEQUENCE [LARGE SCALE GENOMIC DNA]</scope>
    <source>
        <strain evidence="3">DSM 13941 / HLO8</strain>
    </source>
</reference>
<dbReference type="OrthoDB" id="137247at2"/>
<keyword evidence="1" id="KW-0812">Transmembrane</keyword>
<feature type="transmembrane region" description="Helical" evidence="1">
    <location>
        <begin position="188"/>
        <end position="211"/>
    </location>
</feature>
<name>A7NGK8_ROSCS</name>
<dbReference type="EMBL" id="CP000804">
    <property type="protein sequence ID" value="ABU56598.1"/>
    <property type="molecule type" value="Genomic_DNA"/>
</dbReference>
<feature type="transmembrane region" description="Helical" evidence="1">
    <location>
        <begin position="146"/>
        <end position="168"/>
    </location>
</feature>
<keyword evidence="1" id="KW-1133">Transmembrane helix</keyword>
<dbReference type="eggNOG" id="COG1287">
    <property type="taxonomic scope" value="Bacteria"/>
</dbReference>
<feature type="transmembrane region" description="Helical" evidence="1">
    <location>
        <begin position="23"/>
        <end position="47"/>
    </location>
</feature>
<dbReference type="RefSeq" id="WP_011998001.1">
    <property type="nucleotide sequence ID" value="NC_009767.1"/>
</dbReference>
<feature type="transmembrane region" description="Helical" evidence="1">
    <location>
        <begin position="340"/>
        <end position="358"/>
    </location>
</feature>
<accession>A7NGK8</accession>
<sequence length="554" mass="61667">MAVTTSAASTDVATRTTRSRERVFLVLVWALALTISSLPVLAGYLFATPERQFVGIVYNMPDHAQYFAWMRDLARQPLAPNRLTPEPNAPAFFNLLWWVVGRVGALTGLEYAALWSGLRLVAAAAVLAAGYAFVNLALADGQQRRLAYLIFIFGSGLGFIWVIVKYAYRLPEAPFPFNIYTAETNTFWILTAFPHFGMALALIVAMMALLLQALRTGRYRYAVACGILGAILGLQHAYDLITIYTVMGAFGLLIWRRDRRFPGFLFRCGLIIFALSAPAAAYLSALVLLDTTWGKKLSQFDNAGAWTPPPWELPILLGVPFLLALLHFRPRALQSRSDAEVLVAVWFVLHFVLAYLPVKFQIHLLLGWQMPIAVLAAAAIATRIVPWFQQRHSALLKPALAFLVALMVATNGYLVAWRFVDFRRLEAPYYLTRGAAESLAWLEAHATSSDVVLADLEYGQHVPVRSDARAFLAHWAGTLDFFDKKVMVREVFDPATSDMRRREILSAYGVTYIVARGRDQAAALDPAVGRYLTVVFSEGDTTMYRVTPVHLPNG</sequence>
<keyword evidence="1" id="KW-0472">Membrane</keyword>
<dbReference type="KEGG" id="rca:Rcas_0467"/>
<proteinExistence type="predicted"/>
<feature type="transmembrane region" description="Helical" evidence="1">
    <location>
        <begin position="112"/>
        <end position="134"/>
    </location>
</feature>
<feature type="transmembrane region" description="Helical" evidence="1">
    <location>
        <begin position="400"/>
        <end position="420"/>
    </location>
</feature>
<feature type="transmembrane region" description="Helical" evidence="1">
    <location>
        <begin position="240"/>
        <end position="256"/>
    </location>
</feature>
<evidence type="ECO:0008006" key="4">
    <source>
        <dbReference type="Google" id="ProtNLM"/>
    </source>
</evidence>
<keyword evidence="3" id="KW-1185">Reference proteome</keyword>
<protein>
    <recommendedName>
        <fullName evidence="4">Glycosyltransferase RgtA/B/C/D-like domain-containing protein</fullName>
    </recommendedName>
</protein>
<feature type="transmembrane region" description="Helical" evidence="1">
    <location>
        <begin position="370"/>
        <end position="388"/>
    </location>
</feature>
<dbReference type="HOGENOM" id="CLU_491647_0_0_0"/>
<dbReference type="Proteomes" id="UP000000263">
    <property type="component" value="Chromosome"/>
</dbReference>
<dbReference type="AlphaFoldDB" id="A7NGK8"/>